<dbReference type="PANTHER" id="PTHR31614:SF2">
    <property type="entry name" value="F28N24.16 PROTEIN"/>
    <property type="match status" value="1"/>
</dbReference>
<keyword evidence="5" id="KW-1185">Reference proteome</keyword>
<reference evidence="4 5" key="1">
    <citation type="submission" date="2024-12" db="EMBL/GenBank/DDBJ databases">
        <title>The unique morphological basis and parallel evolutionary history of personate flowers in Penstemon.</title>
        <authorList>
            <person name="Depatie T.H."/>
            <person name="Wessinger C.A."/>
        </authorList>
    </citation>
    <scope>NUCLEOTIDE SEQUENCE [LARGE SCALE GENOMIC DNA]</scope>
    <source>
        <strain evidence="4">WTNN_2</strain>
        <tissue evidence="4">Leaf</tissue>
    </source>
</reference>
<evidence type="ECO:0000256" key="3">
    <source>
        <dbReference type="SAM" id="SignalP"/>
    </source>
</evidence>
<gene>
    <name evidence="4" type="ORF">ACJIZ3_011166</name>
</gene>
<comment type="caution">
    <text evidence="4">The sequence shown here is derived from an EMBL/GenBank/DDBJ whole genome shotgun (WGS) entry which is preliminary data.</text>
</comment>
<feature type="signal peptide" evidence="3">
    <location>
        <begin position="1"/>
        <end position="22"/>
    </location>
</feature>
<dbReference type="Pfam" id="PF01190">
    <property type="entry name" value="Pollen_Ole_e_1"/>
    <property type="match status" value="1"/>
</dbReference>
<sequence>MAKAIALVSAVCILALASVAQSHPSNGFNVSGKVYCDPCRVQFEHQFSYHLPGATVRISCFNNLTETITYTAEGVTDKTGYYDLRVKGDHHNDLCEVRATKSPKPECSVKMFHAERHYFKQSADNLVQDLKPLGFMTKGVLPGCSIVEKMG</sequence>
<comment type="similarity">
    <text evidence="1">Belongs to the Ole e I family.</text>
</comment>
<dbReference type="AlphaFoldDB" id="A0ABD3UID5"/>
<keyword evidence="3" id="KW-0732">Signal</keyword>
<dbReference type="Proteomes" id="UP001634393">
    <property type="component" value="Unassembled WGS sequence"/>
</dbReference>
<organism evidence="4 5">
    <name type="scientific">Penstemon smallii</name>
    <dbReference type="NCBI Taxonomy" id="265156"/>
    <lineage>
        <taxon>Eukaryota</taxon>
        <taxon>Viridiplantae</taxon>
        <taxon>Streptophyta</taxon>
        <taxon>Embryophyta</taxon>
        <taxon>Tracheophyta</taxon>
        <taxon>Spermatophyta</taxon>
        <taxon>Magnoliopsida</taxon>
        <taxon>eudicotyledons</taxon>
        <taxon>Gunneridae</taxon>
        <taxon>Pentapetalae</taxon>
        <taxon>asterids</taxon>
        <taxon>lamiids</taxon>
        <taxon>Lamiales</taxon>
        <taxon>Plantaginaceae</taxon>
        <taxon>Cheloneae</taxon>
        <taxon>Penstemon</taxon>
    </lineage>
</organism>
<keyword evidence="2" id="KW-1015">Disulfide bond</keyword>
<dbReference type="InterPro" id="IPR006041">
    <property type="entry name" value="Pollen_Ole_e1_allergen"/>
</dbReference>
<accession>A0ABD3UID5</accession>
<protein>
    <submittedName>
        <fullName evidence="4">Uncharacterized protein</fullName>
    </submittedName>
</protein>
<evidence type="ECO:0000256" key="1">
    <source>
        <dbReference type="ARBA" id="ARBA00010049"/>
    </source>
</evidence>
<feature type="chain" id="PRO_5044842281" evidence="3">
    <location>
        <begin position="23"/>
        <end position="151"/>
    </location>
</feature>
<evidence type="ECO:0000313" key="4">
    <source>
        <dbReference type="EMBL" id="KAL3849284.1"/>
    </source>
</evidence>
<proteinExistence type="inferred from homology"/>
<dbReference type="PANTHER" id="PTHR31614">
    <property type="entry name" value="PROTEIN DOWNSTREAM OF FLC-RELATED"/>
    <property type="match status" value="1"/>
</dbReference>
<name>A0ABD3UID5_9LAMI</name>
<evidence type="ECO:0000256" key="2">
    <source>
        <dbReference type="ARBA" id="ARBA00023157"/>
    </source>
</evidence>
<dbReference type="EMBL" id="JBJXBP010000001">
    <property type="protein sequence ID" value="KAL3849284.1"/>
    <property type="molecule type" value="Genomic_DNA"/>
</dbReference>
<evidence type="ECO:0000313" key="5">
    <source>
        <dbReference type="Proteomes" id="UP001634393"/>
    </source>
</evidence>